<evidence type="ECO:0000256" key="3">
    <source>
        <dbReference type="SAM" id="SignalP"/>
    </source>
</evidence>
<evidence type="ECO:0000256" key="2">
    <source>
        <dbReference type="SAM" id="Coils"/>
    </source>
</evidence>
<dbReference type="RefSeq" id="WP_101522900.1">
    <property type="nucleotide sequence ID" value="NZ_PKLZ01000019.1"/>
</dbReference>
<accession>A0A2N5XXV0</accession>
<sequence length="450" mass="49742">MIRFLLDGSVLKRLVLPVVLSGCVATAAGAQTNPQTLALEEAITFAVENDPWLSGSRHTQNALNDEATAAATLPDPIISLTGSNLPVNSFDLNEAPMTQLGLGVSQMFPRGDTLALAQRQKQQLAQQHPLLRLDRQAKVTATVTRLWLDAFRAQESIRLIERDRALFEQLADAARAGYSTALGRTRQQDMIRAQLELTRLADRLTVLQQQQDSAQKQLSEWIGASAMAPLTPGLPVQSVDRRWEVVSVEQVNEQARYDAIASHPTLLALDKQIDATRTSVDLALQKYKPEWALKAQYGYRDEDLAGRSRDDFVTFGVSFDLPLFTAKRQDKEVSAARSRVEANRTEKVLLARRLMAELETASVQLARLDERRALYTDQLLPQMADQSEASLIAYNNDDGDFAEAVRARIAELNARIDALAIAVERQQTIARINYLLTGAPSGDSAPAEPF</sequence>
<feature type="chain" id="PRO_5014989142" evidence="3">
    <location>
        <begin position="28"/>
        <end position="450"/>
    </location>
</feature>
<protein>
    <submittedName>
        <fullName evidence="4">Transporter</fullName>
    </submittedName>
</protein>
<organism evidence="4 5">
    <name type="scientific">Kineobactrum sediminis</name>
    <dbReference type="NCBI Taxonomy" id="1905677"/>
    <lineage>
        <taxon>Bacteria</taxon>
        <taxon>Pseudomonadati</taxon>
        <taxon>Pseudomonadota</taxon>
        <taxon>Gammaproteobacteria</taxon>
        <taxon>Cellvibrionales</taxon>
        <taxon>Halieaceae</taxon>
        <taxon>Kineobactrum</taxon>
    </lineage>
</organism>
<proteinExistence type="inferred from homology"/>
<dbReference type="PANTHER" id="PTHR30203:SF24">
    <property type="entry name" value="BLR4935 PROTEIN"/>
    <property type="match status" value="1"/>
</dbReference>
<keyword evidence="3" id="KW-0732">Signal</keyword>
<dbReference type="InterPro" id="IPR010131">
    <property type="entry name" value="MdtP/NodT-like"/>
</dbReference>
<dbReference type="PANTHER" id="PTHR30203">
    <property type="entry name" value="OUTER MEMBRANE CATION EFFLUX PROTEIN"/>
    <property type="match status" value="1"/>
</dbReference>
<dbReference type="Gene3D" id="1.20.1600.10">
    <property type="entry name" value="Outer membrane efflux proteins (OEP)"/>
    <property type="match status" value="1"/>
</dbReference>
<evidence type="ECO:0000313" key="5">
    <source>
        <dbReference type="Proteomes" id="UP000234845"/>
    </source>
</evidence>
<dbReference type="AlphaFoldDB" id="A0A2N5XXV0"/>
<dbReference type="OrthoDB" id="5607838at2"/>
<dbReference type="Pfam" id="PF02321">
    <property type="entry name" value="OEP"/>
    <property type="match status" value="1"/>
</dbReference>
<evidence type="ECO:0000256" key="1">
    <source>
        <dbReference type="ARBA" id="ARBA00007613"/>
    </source>
</evidence>
<gene>
    <name evidence="4" type="ORF">CWI75_17900</name>
</gene>
<dbReference type="InterPro" id="IPR003423">
    <property type="entry name" value="OMP_efflux"/>
</dbReference>
<keyword evidence="2" id="KW-0175">Coiled coil</keyword>
<evidence type="ECO:0000313" key="4">
    <source>
        <dbReference type="EMBL" id="PLW80971.1"/>
    </source>
</evidence>
<name>A0A2N5XXV0_9GAMM</name>
<feature type="coiled-coil region" evidence="2">
    <location>
        <begin position="190"/>
        <end position="217"/>
    </location>
</feature>
<reference evidence="5" key="1">
    <citation type="submission" date="2017-11" db="EMBL/GenBank/DDBJ databases">
        <title>The draft genome sequence of Chromatocurvus sp. F02.</title>
        <authorList>
            <person name="Du Z.-J."/>
            <person name="Chang Y.-Q."/>
        </authorList>
    </citation>
    <scope>NUCLEOTIDE SEQUENCE [LARGE SCALE GENOMIC DNA]</scope>
    <source>
        <strain evidence="5">F02</strain>
    </source>
</reference>
<comment type="caution">
    <text evidence="4">The sequence shown here is derived from an EMBL/GenBank/DDBJ whole genome shotgun (WGS) entry which is preliminary data.</text>
</comment>
<keyword evidence="5" id="KW-1185">Reference proteome</keyword>
<dbReference type="SUPFAM" id="SSF56954">
    <property type="entry name" value="Outer membrane efflux proteins (OEP)"/>
    <property type="match status" value="1"/>
</dbReference>
<feature type="signal peptide" evidence="3">
    <location>
        <begin position="1"/>
        <end position="27"/>
    </location>
</feature>
<dbReference type="Proteomes" id="UP000234845">
    <property type="component" value="Unassembled WGS sequence"/>
</dbReference>
<dbReference type="GO" id="GO:0015562">
    <property type="term" value="F:efflux transmembrane transporter activity"/>
    <property type="evidence" value="ECO:0007669"/>
    <property type="project" value="InterPro"/>
</dbReference>
<dbReference type="EMBL" id="PKLZ01000019">
    <property type="protein sequence ID" value="PLW80971.1"/>
    <property type="molecule type" value="Genomic_DNA"/>
</dbReference>
<comment type="similarity">
    <text evidence="1">Belongs to the outer membrane factor (OMF) (TC 1.B.17) family.</text>
</comment>